<evidence type="ECO:0000256" key="4">
    <source>
        <dbReference type="ARBA" id="ARBA00023239"/>
    </source>
</evidence>
<evidence type="ECO:0000256" key="5">
    <source>
        <dbReference type="NCBIfam" id="TIGR01048"/>
    </source>
</evidence>
<dbReference type="GO" id="GO:0008836">
    <property type="term" value="F:diaminopimelate decarboxylase activity"/>
    <property type="evidence" value="ECO:0007669"/>
    <property type="project" value="UniProtKB-UniRule"/>
</dbReference>
<protein>
    <recommendedName>
        <fullName evidence="5 7">Diaminopimelate decarboxylase</fullName>
        <ecNumber evidence="5 7">4.1.1.20</ecNumber>
    </recommendedName>
</protein>
<keyword evidence="4 7" id="KW-0456">Lyase</keyword>
<evidence type="ECO:0000313" key="9">
    <source>
        <dbReference type="EMBL" id="MTH29346.1"/>
    </source>
</evidence>
<keyword evidence="2 7" id="KW-0210">Decarboxylase</keyword>
<dbReference type="RefSeq" id="WP_155035320.1">
    <property type="nucleotide sequence ID" value="NZ_JAYMMG010000018.1"/>
</dbReference>
<dbReference type="CDD" id="cd06828">
    <property type="entry name" value="PLPDE_III_DapDC"/>
    <property type="match status" value="1"/>
</dbReference>
<dbReference type="Pfam" id="PF02784">
    <property type="entry name" value="Orn_Arg_deC_N"/>
    <property type="match status" value="1"/>
</dbReference>
<keyword evidence="7" id="KW-0028">Amino-acid biosynthesis</keyword>
<dbReference type="Gene3D" id="2.40.37.10">
    <property type="entry name" value="Lyase, Ornithine Decarboxylase, Chain A, domain 1"/>
    <property type="match status" value="1"/>
</dbReference>
<gene>
    <name evidence="9" type="primary">lysA</name>
    <name evidence="9" type="ORF">GJV77_05345</name>
</gene>
<evidence type="ECO:0000256" key="2">
    <source>
        <dbReference type="ARBA" id="ARBA00022793"/>
    </source>
</evidence>
<proteinExistence type="predicted"/>
<dbReference type="EC" id="4.1.1.20" evidence="5 7"/>
<sequence>MENVREELQNQSTPLYYYDLPLLRETVNVAKNAADRYGYKIHYAIKANNNSRILEEISQLGVGADCVSGAEIALAIEKGFQPAEVVFAGVGKTDKEIQLALENDILAFNVESVQEIGVISEIASSLGKVANIALRINPNVDAKTHHYITTGLDENKFGIMMHELDTCLEIIENHASLSLVGLHFHVGSQITDLNVYKRLCVKVNEWNAYFYDRGYTVPILNLGGGLGINYMEPDEESIVNFSNFFYLFHQFLELKPGQEVHFELGRSIVANCGSLISRVLYIKNGLKKNFAILDAGMTELLRPALYQAYHKVELLQEDKQIEEEEISKVRYDIVGPICESSDCFGKDVLLPELIRGDLIAIRSAGAYGEVMSSRYNLRQPLNYFYKE</sequence>
<dbReference type="GO" id="GO:0009089">
    <property type="term" value="P:lysine biosynthetic process via diaminopimelate"/>
    <property type="evidence" value="ECO:0007669"/>
    <property type="project" value="UniProtKB-UniRule"/>
</dbReference>
<dbReference type="SUPFAM" id="SSF50621">
    <property type="entry name" value="Alanine racemase C-terminal domain-like"/>
    <property type="match status" value="1"/>
</dbReference>
<dbReference type="InterPro" id="IPR022653">
    <property type="entry name" value="De-COase2_pyr-phos_BS"/>
</dbReference>
<dbReference type="AlphaFoldDB" id="A0A7K1GKK3"/>
<dbReference type="InterPro" id="IPR029066">
    <property type="entry name" value="PLP-binding_barrel"/>
</dbReference>
<reference evidence="9 10" key="1">
    <citation type="journal article" date="2006" name="Int. J. Syst. Evol. Microbiol.">
        <title>Myroides pelagicus sp. nov., isolated from seawater in Thailand.</title>
        <authorList>
            <person name="Yoon J."/>
            <person name="Maneerat S."/>
            <person name="Kawai F."/>
            <person name="Yokota A."/>
        </authorList>
    </citation>
    <scope>NUCLEOTIDE SEQUENCE [LARGE SCALE GENOMIC DNA]</scope>
    <source>
        <strain evidence="9 10">SM1T</strain>
    </source>
</reference>
<keyword evidence="7" id="KW-0457">Lysine biosynthesis</keyword>
<comment type="pathway">
    <text evidence="7">Amino-acid biosynthesis; L-lysine biosynthesis via DAP pathway; L-lysine from DL-2,6-diaminopimelate: step 1/1.</text>
</comment>
<dbReference type="InterPro" id="IPR002986">
    <property type="entry name" value="DAP_deCOOHase_LysA"/>
</dbReference>
<dbReference type="FunFam" id="3.20.20.10:FF:000003">
    <property type="entry name" value="Diaminopimelate decarboxylase"/>
    <property type="match status" value="1"/>
</dbReference>
<comment type="cofactor">
    <cofactor evidence="1 6 7">
        <name>pyridoxal 5'-phosphate</name>
        <dbReference type="ChEBI" id="CHEBI:597326"/>
    </cofactor>
</comment>
<dbReference type="UniPathway" id="UPA00034">
    <property type="reaction ID" value="UER00027"/>
</dbReference>
<comment type="caution">
    <text evidence="9">The sequence shown here is derived from an EMBL/GenBank/DDBJ whole genome shotgun (WGS) entry which is preliminary data.</text>
</comment>
<name>A0A7K1GKK3_9FLAO</name>
<dbReference type="InterPro" id="IPR000183">
    <property type="entry name" value="Orn/DAP/Arg_de-COase"/>
</dbReference>
<dbReference type="PANTHER" id="PTHR43727">
    <property type="entry name" value="DIAMINOPIMELATE DECARBOXYLASE"/>
    <property type="match status" value="1"/>
</dbReference>
<dbReference type="NCBIfam" id="TIGR01048">
    <property type="entry name" value="lysA"/>
    <property type="match status" value="1"/>
</dbReference>
<feature type="modified residue" description="N6-(pyridoxal phosphate)lysine" evidence="6">
    <location>
        <position position="46"/>
    </location>
</feature>
<dbReference type="Gene3D" id="3.20.20.10">
    <property type="entry name" value="Alanine racemase"/>
    <property type="match status" value="1"/>
</dbReference>
<dbReference type="InterPro" id="IPR022644">
    <property type="entry name" value="De-COase2_N"/>
</dbReference>
<dbReference type="PROSITE" id="PS00878">
    <property type="entry name" value="ODR_DC_2_1"/>
    <property type="match status" value="1"/>
</dbReference>
<dbReference type="Proteomes" id="UP000488936">
    <property type="component" value="Unassembled WGS sequence"/>
</dbReference>
<evidence type="ECO:0000256" key="7">
    <source>
        <dbReference type="RuleBase" id="RU003738"/>
    </source>
</evidence>
<evidence type="ECO:0000256" key="3">
    <source>
        <dbReference type="ARBA" id="ARBA00022898"/>
    </source>
</evidence>
<feature type="active site" description="Proton donor" evidence="6">
    <location>
        <position position="338"/>
    </location>
</feature>
<feature type="domain" description="Orn/DAP/Arg decarboxylase 2 N-terminal" evidence="8">
    <location>
        <begin position="31"/>
        <end position="270"/>
    </location>
</feature>
<evidence type="ECO:0000313" key="10">
    <source>
        <dbReference type="Proteomes" id="UP000488936"/>
    </source>
</evidence>
<dbReference type="InterPro" id="IPR022657">
    <property type="entry name" value="De-COase2_CS"/>
</dbReference>
<comment type="catalytic activity">
    <reaction evidence="7">
        <text>meso-2,6-diaminopimelate + H(+) = L-lysine + CO2</text>
        <dbReference type="Rhea" id="RHEA:15101"/>
        <dbReference type="ChEBI" id="CHEBI:15378"/>
        <dbReference type="ChEBI" id="CHEBI:16526"/>
        <dbReference type="ChEBI" id="CHEBI:32551"/>
        <dbReference type="ChEBI" id="CHEBI:57791"/>
        <dbReference type="EC" id="4.1.1.20"/>
    </reaction>
</comment>
<keyword evidence="3 6" id="KW-0663">Pyridoxal phosphate</keyword>
<accession>A0A7K1GKK3</accession>
<evidence type="ECO:0000256" key="1">
    <source>
        <dbReference type="ARBA" id="ARBA00001933"/>
    </source>
</evidence>
<dbReference type="PRINTS" id="PR01181">
    <property type="entry name" value="DAPDCRBXLASE"/>
</dbReference>
<organism evidence="9 10">
    <name type="scientific">Myroides pelagicus</name>
    <dbReference type="NCBI Taxonomy" id="270914"/>
    <lineage>
        <taxon>Bacteria</taxon>
        <taxon>Pseudomonadati</taxon>
        <taxon>Bacteroidota</taxon>
        <taxon>Flavobacteriia</taxon>
        <taxon>Flavobacteriales</taxon>
        <taxon>Flavobacteriaceae</taxon>
        <taxon>Myroides</taxon>
    </lineage>
</organism>
<dbReference type="EMBL" id="WMJY01000008">
    <property type="protein sequence ID" value="MTH29346.1"/>
    <property type="molecule type" value="Genomic_DNA"/>
</dbReference>
<dbReference type="InterPro" id="IPR009006">
    <property type="entry name" value="Ala_racemase/Decarboxylase_C"/>
</dbReference>
<evidence type="ECO:0000259" key="8">
    <source>
        <dbReference type="Pfam" id="PF02784"/>
    </source>
</evidence>
<keyword evidence="10" id="KW-1185">Reference proteome</keyword>
<dbReference type="PANTHER" id="PTHR43727:SF2">
    <property type="entry name" value="GROUP IV DECARBOXYLASE"/>
    <property type="match status" value="1"/>
</dbReference>
<dbReference type="OrthoDB" id="9802241at2"/>
<dbReference type="PRINTS" id="PR01179">
    <property type="entry name" value="ODADCRBXLASE"/>
</dbReference>
<dbReference type="PROSITE" id="PS00879">
    <property type="entry name" value="ODR_DC_2_2"/>
    <property type="match status" value="1"/>
</dbReference>
<evidence type="ECO:0000256" key="6">
    <source>
        <dbReference type="PIRSR" id="PIRSR600183-50"/>
    </source>
</evidence>
<dbReference type="SUPFAM" id="SSF51419">
    <property type="entry name" value="PLP-binding barrel"/>
    <property type="match status" value="1"/>
</dbReference>